<protein>
    <recommendedName>
        <fullName evidence="2">PiggyBac transposable element-derived protein domain-containing protein</fullName>
    </recommendedName>
</protein>
<dbReference type="EnsemblMetazoa" id="XM_050661666.1">
    <property type="protein sequence ID" value="XP_050517623.1"/>
    <property type="gene ID" value="LOC126892186"/>
</dbReference>
<sequence>MYIYTFRGFSLNDALAMLEEEEDMIEHVESLTISPPENATDSQTDEDSGDEDTLTINNLPAKQLRAPAEINFHKYNTRQNISSNSSNLKDDKNAPSVEEYETPSKRTKTIKRKKIYKWETEDLVYDGEEFSNDEEEMPLQTPLDMFSLFFDDKILELIVVESNRYAGQQNHCLKIEKHEIKAFIGVLLLSGYVPVPRRRMFWENERDSHNVLVSEALSRNKFEYILSHFHLTDNVTINTSDKFAKVRPLFDHLNAAFLKFGKCEEMHCVDEAMVPYYGRHGCKQFIHNKPIRYGYKLWVGASRLGYVNWMEPYQGATTNISEKYIDYGVGPSVVLEYADVLRTRWPNKRMHLFFDNFFSTLSLLELLSEKNFNATGTIRENRISNGPLTNSKEIKKEARGVFDFKKTENQNIIVVKWHDNSIVTLCSNAVGVNPLHRVKRFSRKERTNIQVSQPHLINLYNANMGGVDRCDQNLSLYRISLRSKKWYFPLVAHCIDVALQNAWQLHRQRGGDLDQLRFRRRVATTLLLQNKKKETHSKGHKSSTEGLDIRFDRMDHLVIPQNKQTRCAHCHEKTTTRCSKCDKGLHVKCFLVYHTKSV</sequence>
<accession>A0ABM5L5A7</accession>
<dbReference type="GeneID" id="126892186"/>
<evidence type="ECO:0000256" key="1">
    <source>
        <dbReference type="SAM" id="MobiDB-lite"/>
    </source>
</evidence>
<keyword evidence="4" id="KW-1185">Reference proteome</keyword>
<dbReference type="InterPro" id="IPR029526">
    <property type="entry name" value="PGBD"/>
</dbReference>
<feature type="region of interest" description="Disordered" evidence="1">
    <location>
        <begin position="30"/>
        <end position="53"/>
    </location>
</feature>
<feature type="compositionally biased region" description="Acidic residues" evidence="1">
    <location>
        <begin position="43"/>
        <end position="53"/>
    </location>
</feature>
<dbReference type="Pfam" id="PF13843">
    <property type="entry name" value="DDE_Tnp_1_7"/>
    <property type="match status" value="1"/>
</dbReference>
<dbReference type="InterPro" id="IPR052638">
    <property type="entry name" value="PiggyBac_TE-derived"/>
</dbReference>
<reference evidence="3" key="1">
    <citation type="submission" date="2025-05" db="UniProtKB">
        <authorList>
            <consortium name="EnsemblMetazoa"/>
        </authorList>
    </citation>
    <scope>IDENTIFICATION</scope>
</reference>
<feature type="compositionally biased region" description="Polar residues" evidence="1">
    <location>
        <begin position="31"/>
        <end position="42"/>
    </location>
</feature>
<dbReference type="RefSeq" id="XP_050517623.1">
    <property type="nucleotide sequence ID" value="XM_050661666.1"/>
</dbReference>
<evidence type="ECO:0000313" key="4">
    <source>
        <dbReference type="Proteomes" id="UP001652700"/>
    </source>
</evidence>
<name>A0ABM5L5A7_DIAVI</name>
<evidence type="ECO:0000259" key="2">
    <source>
        <dbReference type="Pfam" id="PF13843"/>
    </source>
</evidence>
<feature type="domain" description="PiggyBac transposable element-derived protein" evidence="2">
    <location>
        <begin position="141"/>
        <end position="503"/>
    </location>
</feature>
<feature type="region of interest" description="Disordered" evidence="1">
    <location>
        <begin position="77"/>
        <end position="101"/>
    </location>
</feature>
<evidence type="ECO:0000313" key="3">
    <source>
        <dbReference type="EnsemblMetazoa" id="XP_050517623.1"/>
    </source>
</evidence>
<dbReference type="PANTHER" id="PTHR47055">
    <property type="entry name" value="DDE_TNP_1_7 DOMAIN-CONTAINING PROTEIN"/>
    <property type="match status" value="1"/>
</dbReference>
<proteinExistence type="predicted"/>
<dbReference type="PANTHER" id="PTHR47055:SF2">
    <property type="entry name" value="PIGGYBAC TRANSPOSABLE ELEMENT-DERIVED PROTEIN 2-RELATED"/>
    <property type="match status" value="1"/>
</dbReference>
<dbReference type="Proteomes" id="UP001652700">
    <property type="component" value="Unplaced"/>
</dbReference>
<organism evidence="3 4">
    <name type="scientific">Diabrotica virgifera virgifera</name>
    <name type="common">western corn rootworm</name>
    <dbReference type="NCBI Taxonomy" id="50390"/>
    <lineage>
        <taxon>Eukaryota</taxon>
        <taxon>Metazoa</taxon>
        <taxon>Ecdysozoa</taxon>
        <taxon>Arthropoda</taxon>
        <taxon>Hexapoda</taxon>
        <taxon>Insecta</taxon>
        <taxon>Pterygota</taxon>
        <taxon>Neoptera</taxon>
        <taxon>Endopterygota</taxon>
        <taxon>Coleoptera</taxon>
        <taxon>Polyphaga</taxon>
        <taxon>Cucujiformia</taxon>
        <taxon>Chrysomeloidea</taxon>
        <taxon>Chrysomelidae</taxon>
        <taxon>Galerucinae</taxon>
        <taxon>Diabroticina</taxon>
        <taxon>Diabroticites</taxon>
        <taxon>Diabrotica</taxon>
    </lineage>
</organism>